<dbReference type="SUPFAM" id="SSF56935">
    <property type="entry name" value="Porins"/>
    <property type="match status" value="1"/>
</dbReference>
<dbReference type="eggNOG" id="COG4206">
    <property type="taxonomic scope" value="Bacteria"/>
</dbReference>
<organism evidence="1 2">
    <name type="scientific">Mucinivorans hirudinis</name>
    <dbReference type="NCBI Taxonomy" id="1433126"/>
    <lineage>
        <taxon>Bacteria</taxon>
        <taxon>Pseudomonadati</taxon>
        <taxon>Bacteroidota</taxon>
        <taxon>Bacteroidia</taxon>
        <taxon>Bacteroidales</taxon>
        <taxon>Rikenellaceae</taxon>
        <taxon>Mucinivorans</taxon>
    </lineage>
</organism>
<dbReference type="InterPro" id="IPR023996">
    <property type="entry name" value="TonB-dep_OMP_SusC/RagA"/>
</dbReference>
<dbReference type="STRING" id="1433126.BN938_2800"/>
<dbReference type="OrthoDB" id="721000at2"/>
<dbReference type="NCBIfam" id="TIGR04056">
    <property type="entry name" value="OMP_RagA_SusC"/>
    <property type="match status" value="1"/>
</dbReference>
<proteinExistence type="predicted"/>
<dbReference type="AlphaFoldDB" id="A0A060RB55"/>
<dbReference type="PATRIC" id="fig|1433126.3.peg.2770"/>
<reference evidence="1 2" key="1">
    <citation type="journal article" date="2015" name="Genome Announc.">
        <title>Complete Genome Sequence of the Novel Leech Symbiont Mucinivorans hirudinis M3T.</title>
        <authorList>
            <person name="Nelson M.C."/>
            <person name="Bomar L."/>
            <person name="Graf J."/>
        </authorList>
    </citation>
    <scope>NUCLEOTIDE SEQUENCE [LARGE SCALE GENOMIC DNA]</scope>
    <source>
        <strain evidence="2">M3</strain>
    </source>
</reference>
<accession>A0A060RB55</accession>
<keyword evidence="2" id="KW-1185">Reference proteome</keyword>
<dbReference type="Proteomes" id="UP000027616">
    <property type="component" value="Chromosome I"/>
</dbReference>
<dbReference type="EMBL" id="HG934468">
    <property type="protein sequence ID" value="CDN32866.1"/>
    <property type="molecule type" value="Genomic_DNA"/>
</dbReference>
<evidence type="ECO:0000313" key="2">
    <source>
        <dbReference type="Proteomes" id="UP000027616"/>
    </source>
</evidence>
<sequence>MPIVESCIVCTYKITTIGVILFKGDYPSLFFSTFLSVSNEKIIMTERGLHPNMYPTTDWYSTLFNSMSINQRANFSISGGGTVARYYVAASYSNDSGNLKQNSRNNLNSNVNLDKYNIRSNVNVNITPTTEAVIRLNTTFDDYSGPVGGGSRIYQLTMQANPVLFKPYYEPDANYATAKHILFGNYGDAKYVNPYAEMSKGYQKWSKNLMLAQFELKQDLKFLTEGLKFRAMFNVNRYSEYSVQRFYKPFYYNINTFDPQSEQYTLSRLNPTEGTEYLNYEEGAKYISTMMYIDAAVEYNKVIADKHSLSGMLVFVTRQEEVANAGTLQQSLPSRNQGLSGRFTYSYDSRYFLEANFGYNGSERFSKKERWGFFPSVGAAWVVSNEKFFAPLTPVINQLKIRGTYGLVGNDAIGSQSERFFYLSQVNMNSSNRATRWGERLDNVINGVEVSRYENDKITWEISKKLNVGLELSLFNRLSIIAEYFNEQRSNILVNRIIPSAMGVLPAVKSNLGEAEGGGFDLEMNYNFTAPGSNFFASARGSFTYATSKITKWEEPDYSKTPWLSAVGRPISQWTGLIADRLFIDEYEVKNSPKQFGEYGAGDIKYHDINGDGVISDLDKVAMGHPVEPEINYGFGASFGWKGIDFSFFFQGAARQSFWLNTSATAPFVNANTEGLIGNNALLSFYANDYWSEANPNSYAKWPRLSNYLVDNNQRLSTWFMQDAAYIRLKSLELGYSLPKQWISKIRMENLRLYCSASNLVTWSAFKEWDPEMAGNGLAYPIQRVFNLGVNITF</sequence>
<name>A0A060RB55_9BACT</name>
<gene>
    <name evidence="1" type="ORF">BN938_2800</name>
</gene>
<dbReference type="HOGENOM" id="CLU_004317_1_0_10"/>
<protein>
    <submittedName>
        <fullName evidence="1">SusC/RagA family TonB-linked outer membrane protein</fullName>
    </submittedName>
</protein>
<evidence type="ECO:0000313" key="1">
    <source>
        <dbReference type="EMBL" id="CDN32866.1"/>
    </source>
</evidence>
<dbReference type="KEGG" id="rbc:BN938_2800"/>